<dbReference type="PROSITE" id="PS51257">
    <property type="entry name" value="PROKAR_LIPOPROTEIN"/>
    <property type="match status" value="1"/>
</dbReference>
<name>A0A074V4D3_9NEIS</name>
<organism evidence="2 3">
    <name type="scientific">Snodgrassella alvi SCGC AB-598-J21</name>
    <dbReference type="NCBI Taxonomy" id="1385367"/>
    <lineage>
        <taxon>Bacteria</taxon>
        <taxon>Pseudomonadati</taxon>
        <taxon>Pseudomonadota</taxon>
        <taxon>Betaproteobacteria</taxon>
        <taxon>Neisseriales</taxon>
        <taxon>Neisseriaceae</taxon>
        <taxon>Snodgrassella</taxon>
    </lineage>
</organism>
<gene>
    <name evidence="2" type="ORF">SASC598J21_019840</name>
</gene>
<proteinExistence type="predicted"/>
<evidence type="ECO:0000256" key="1">
    <source>
        <dbReference type="SAM" id="MobiDB-lite"/>
    </source>
</evidence>
<evidence type="ECO:0000313" key="3">
    <source>
        <dbReference type="Proteomes" id="UP000027644"/>
    </source>
</evidence>
<protein>
    <submittedName>
        <fullName evidence="2">Uncharacterized protein</fullName>
    </submittedName>
</protein>
<dbReference type="Proteomes" id="UP000027644">
    <property type="component" value="Unassembled WGS sequence"/>
</dbReference>
<evidence type="ECO:0000313" key="2">
    <source>
        <dbReference type="EMBL" id="KEQ00283.1"/>
    </source>
</evidence>
<comment type="caution">
    <text evidence="2">The sequence shown here is derived from an EMBL/GenBank/DDBJ whole genome shotgun (WGS) entry which is preliminary data.</text>
</comment>
<reference evidence="2 3" key="1">
    <citation type="journal article" date="2014" name="PLoS Genet.">
        <title>Hidden diversity in honey bee gut symbionts detected by single-cell genomics.</title>
        <authorList>
            <person name="Engel P."/>
            <person name="Stepanauskas R."/>
            <person name="Moran N."/>
        </authorList>
    </citation>
    <scope>NUCLEOTIDE SEQUENCE [LARGE SCALE GENOMIC DNA]</scope>
    <source>
        <strain evidence="2 3">SCGC AB-598-J21</strain>
    </source>
</reference>
<sequence length="89" mass="10006">MRAGICLICGLLTISGCTWETYQDASGQTKLRQKYEPGTRVVYQDGTYSHNMRYNSMRPEPHVMKPTVGDADEKLPAHTHWSDSNSSAE</sequence>
<dbReference type="EMBL" id="AVQL01000453">
    <property type="protein sequence ID" value="KEQ00283.1"/>
    <property type="molecule type" value="Genomic_DNA"/>
</dbReference>
<dbReference type="AlphaFoldDB" id="A0A074V4D3"/>
<accession>A0A074V4D3</accession>
<feature type="region of interest" description="Disordered" evidence="1">
    <location>
        <begin position="54"/>
        <end position="89"/>
    </location>
</feature>